<proteinExistence type="predicted"/>
<organism evidence="3">
    <name type="scientific">Nippostrongylus brasiliensis</name>
    <name type="common">Rat hookworm</name>
    <dbReference type="NCBI Taxonomy" id="27835"/>
    <lineage>
        <taxon>Eukaryota</taxon>
        <taxon>Metazoa</taxon>
        <taxon>Ecdysozoa</taxon>
        <taxon>Nematoda</taxon>
        <taxon>Chromadorea</taxon>
        <taxon>Rhabditida</taxon>
        <taxon>Rhabditina</taxon>
        <taxon>Rhabditomorpha</taxon>
        <taxon>Strongyloidea</taxon>
        <taxon>Heligmosomidae</taxon>
        <taxon>Nippostrongylus</taxon>
    </lineage>
</organism>
<gene>
    <name evidence="1" type="ORF">NBR_LOCUS3926</name>
</gene>
<keyword evidence="2" id="KW-1185">Reference proteome</keyword>
<dbReference type="AlphaFoldDB" id="A0A0N4XN23"/>
<dbReference type="EMBL" id="UYSL01006536">
    <property type="protein sequence ID" value="VDL67515.1"/>
    <property type="molecule type" value="Genomic_DNA"/>
</dbReference>
<evidence type="ECO:0000313" key="1">
    <source>
        <dbReference type="EMBL" id="VDL67515.1"/>
    </source>
</evidence>
<dbReference type="PANTHER" id="PTHR46709">
    <property type="entry name" value="PROTEIN CBG23488-RELATED"/>
    <property type="match status" value="1"/>
</dbReference>
<evidence type="ECO:0000313" key="2">
    <source>
        <dbReference type="Proteomes" id="UP000271162"/>
    </source>
</evidence>
<accession>A0A0N4XN23</accession>
<protein>
    <submittedName>
        <fullName evidence="3">Cas1_AcylT domain-containing protein</fullName>
    </submittedName>
</protein>
<sequence length="146" mass="16797">MFQLIFPSALIWEYFRVEALYVAWHHYIRFVSTSGQVLIAASTLLIVSASFERYICSMSSTSGFAPKKRAAVIAVVVMLALLMKLSRNRMNKDKVSINDDHLEVWGKEAAEDDGLRRTITGVMLCWFMDKQWFCFRQTKALSTEFP</sequence>
<reference evidence="1 2" key="2">
    <citation type="submission" date="2018-11" db="EMBL/GenBank/DDBJ databases">
        <authorList>
            <consortium name="Pathogen Informatics"/>
        </authorList>
    </citation>
    <scope>NUCLEOTIDE SEQUENCE [LARGE SCALE GENOMIC DNA]</scope>
</reference>
<evidence type="ECO:0000313" key="3">
    <source>
        <dbReference type="WBParaSite" id="NBR_0000392501-mRNA-1"/>
    </source>
</evidence>
<name>A0A0N4XN23_NIPBR</name>
<dbReference type="WBParaSite" id="NBR_0000392501-mRNA-1">
    <property type="protein sequence ID" value="NBR_0000392501-mRNA-1"/>
    <property type="gene ID" value="NBR_0000392501"/>
</dbReference>
<dbReference type="Proteomes" id="UP000271162">
    <property type="component" value="Unassembled WGS sequence"/>
</dbReference>
<dbReference type="PANTHER" id="PTHR46709:SF1">
    <property type="entry name" value="G-PROTEIN COUPLED RECEPTORS FAMILY 1 PROFILE DOMAIN-CONTAINING PROTEIN"/>
    <property type="match status" value="1"/>
</dbReference>
<reference evidence="3" key="1">
    <citation type="submission" date="2017-02" db="UniProtKB">
        <authorList>
            <consortium name="WormBaseParasite"/>
        </authorList>
    </citation>
    <scope>IDENTIFICATION</scope>
</reference>